<protein>
    <submittedName>
        <fullName evidence="2">Uncharacterized protein</fullName>
    </submittedName>
</protein>
<gene>
    <name evidence="2" type="ORF">DRF67_14115</name>
</gene>
<dbReference type="Proteomes" id="UP000256257">
    <property type="component" value="Unassembled WGS sequence"/>
</dbReference>
<sequence length="240" mass="26855">MIKFNFNFNANVTSNRDKKDKKGIKIILIVFGLFIFVAISGVIGVGSFIAGTVSSMGKAVEEYNRQQKYVQSLPVLKCAVYTDTTVTAPLSGDNAALYFLQVGKARRISRYSSKIYEDFDYSMAAGYSKGSKLSVNGRLYDIDFTLCIMDSLGGGERHFTEGTFGTTYKAPYYLNNYKPIENQKISALKDKHPWINSFLGPFGLNNILVNEYVFKNGDSVYIKGKIKNNKIVPFVEHAIF</sequence>
<evidence type="ECO:0000256" key="1">
    <source>
        <dbReference type="SAM" id="Phobius"/>
    </source>
</evidence>
<proteinExistence type="predicted"/>
<dbReference type="OrthoDB" id="1238943at2"/>
<name>A0A3D9AYL8_9FLAO</name>
<organism evidence="2 3">
    <name type="scientific">Chryseobacterium pennipullorum</name>
    <dbReference type="NCBI Taxonomy" id="2258963"/>
    <lineage>
        <taxon>Bacteria</taxon>
        <taxon>Pseudomonadati</taxon>
        <taxon>Bacteroidota</taxon>
        <taxon>Flavobacteriia</taxon>
        <taxon>Flavobacteriales</taxon>
        <taxon>Weeksellaceae</taxon>
        <taxon>Chryseobacterium group</taxon>
        <taxon>Chryseobacterium</taxon>
    </lineage>
</organism>
<evidence type="ECO:0000313" key="2">
    <source>
        <dbReference type="EMBL" id="REC46411.1"/>
    </source>
</evidence>
<keyword evidence="1" id="KW-1133">Transmembrane helix</keyword>
<comment type="caution">
    <text evidence="2">The sequence shown here is derived from an EMBL/GenBank/DDBJ whole genome shotgun (WGS) entry which is preliminary data.</text>
</comment>
<feature type="transmembrane region" description="Helical" evidence="1">
    <location>
        <begin position="26"/>
        <end position="50"/>
    </location>
</feature>
<evidence type="ECO:0000313" key="3">
    <source>
        <dbReference type="Proteomes" id="UP000256257"/>
    </source>
</evidence>
<dbReference type="AlphaFoldDB" id="A0A3D9AYL8"/>
<accession>A0A3D9AYL8</accession>
<reference evidence="2 3" key="1">
    <citation type="submission" date="2018-06" db="EMBL/GenBank/DDBJ databases">
        <title>Novel Chryseobacterium species.</title>
        <authorList>
            <person name="Newman J."/>
            <person name="Hugo C."/>
            <person name="Oosthuizen L."/>
            <person name="Charimba G."/>
        </authorList>
    </citation>
    <scope>NUCLEOTIDE SEQUENCE [LARGE SCALE GENOMIC DNA]</scope>
    <source>
        <strain evidence="2 3">7_F195</strain>
    </source>
</reference>
<keyword evidence="3" id="KW-1185">Reference proteome</keyword>
<keyword evidence="1" id="KW-0472">Membrane</keyword>
<dbReference type="EMBL" id="QNVV01000013">
    <property type="protein sequence ID" value="REC46411.1"/>
    <property type="molecule type" value="Genomic_DNA"/>
</dbReference>
<dbReference type="RefSeq" id="WP_115928941.1">
    <property type="nucleotide sequence ID" value="NZ_QNVV01000013.1"/>
</dbReference>
<keyword evidence="1" id="KW-0812">Transmembrane</keyword>